<dbReference type="PROSITE" id="PS01081">
    <property type="entry name" value="HTH_TETR_1"/>
    <property type="match status" value="1"/>
</dbReference>
<dbReference type="KEGG" id="ccot:CCAX7_48010"/>
<protein>
    <submittedName>
        <fullName evidence="4">TetR family transcriptional regulator</fullName>
    </submittedName>
</protein>
<dbReference type="InterPro" id="IPR011075">
    <property type="entry name" value="TetR_C"/>
</dbReference>
<evidence type="ECO:0000256" key="1">
    <source>
        <dbReference type="ARBA" id="ARBA00023015"/>
    </source>
</evidence>
<evidence type="ECO:0000256" key="3">
    <source>
        <dbReference type="ARBA" id="ARBA00023163"/>
    </source>
</evidence>
<dbReference type="PANTHER" id="PTHR47506:SF1">
    <property type="entry name" value="HTH-TYPE TRANSCRIPTIONAL REGULATOR YJDC"/>
    <property type="match status" value="1"/>
</dbReference>
<reference evidence="4 5" key="1">
    <citation type="journal article" date="2019" name="Int. J. Syst. Evol. Microbiol.">
        <title>Capsulimonas corticalis gen. nov., sp. nov., an aerobic capsulated bacterium, of a novel bacterial order, Capsulimonadales ord. nov., of the class Armatimonadia of the phylum Armatimonadetes.</title>
        <authorList>
            <person name="Li J."/>
            <person name="Kudo C."/>
            <person name="Tonouchi A."/>
        </authorList>
    </citation>
    <scope>NUCLEOTIDE SEQUENCE [LARGE SCALE GENOMIC DNA]</scope>
    <source>
        <strain evidence="4 5">AX-7</strain>
    </source>
</reference>
<evidence type="ECO:0000313" key="5">
    <source>
        <dbReference type="Proteomes" id="UP000287394"/>
    </source>
</evidence>
<evidence type="ECO:0000313" key="4">
    <source>
        <dbReference type="EMBL" id="BDI32750.1"/>
    </source>
</evidence>
<dbReference type="Pfam" id="PF00440">
    <property type="entry name" value="TetR_N"/>
    <property type="match status" value="1"/>
</dbReference>
<dbReference type="PROSITE" id="PS50977">
    <property type="entry name" value="HTH_TETR_2"/>
    <property type="match status" value="1"/>
</dbReference>
<accession>A0A402CQF6</accession>
<dbReference type="SUPFAM" id="SSF48498">
    <property type="entry name" value="Tetracyclin repressor-like, C-terminal domain"/>
    <property type="match status" value="1"/>
</dbReference>
<organism evidence="4 5">
    <name type="scientific">Capsulimonas corticalis</name>
    <dbReference type="NCBI Taxonomy" id="2219043"/>
    <lineage>
        <taxon>Bacteria</taxon>
        <taxon>Bacillati</taxon>
        <taxon>Armatimonadota</taxon>
        <taxon>Armatimonadia</taxon>
        <taxon>Capsulimonadales</taxon>
        <taxon>Capsulimonadaceae</taxon>
        <taxon>Capsulimonas</taxon>
    </lineage>
</organism>
<dbReference type="InterPro" id="IPR001647">
    <property type="entry name" value="HTH_TetR"/>
</dbReference>
<dbReference type="RefSeq" id="WP_119319550.1">
    <property type="nucleotide sequence ID" value="NZ_AP025739.1"/>
</dbReference>
<keyword evidence="2" id="KW-0238">DNA-binding</keyword>
<dbReference type="PRINTS" id="PR00455">
    <property type="entry name" value="HTHTETR"/>
</dbReference>
<proteinExistence type="predicted"/>
<sequence>MNTDQTSKTLGRPREFDTDQALEAAMQLFWRKGYEGTSLTDLTEAIGVNRPSLYAAFGNKEELFRQVCDRYAAGPASFLFQALELPTARAVAERILYGTVEVVANPHTPAGCLSVQGALATADDCDAVRRQLSARRVAFEATLRARFERAKSEGDLPANSDPADLARYVVIAYQGMAVQAAGGAGQEALRRIVDMAMRAWPA</sequence>
<dbReference type="PANTHER" id="PTHR47506">
    <property type="entry name" value="TRANSCRIPTIONAL REGULATORY PROTEIN"/>
    <property type="match status" value="1"/>
</dbReference>
<dbReference type="OrthoDB" id="9795242at2"/>
<dbReference type="InterPro" id="IPR009057">
    <property type="entry name" value="Homeodomain-like_sf"/>
</dbReference>
<dbReference type="GO" id="GO:0003677">
    <property type="term" value="F:DNA binding"/>
    <property type="evidence" value="ECO:0007669"/>
    <property type="project" value="UniProtKB-UniRule"/>
</dbReference>
<keyword evidence="1" id="KW-0805">Transcription regulation</keyword>
<dbReference type="InterPro" id="IPR036271">
    <property type="entry name" value="Tet_transcr_reg_TetR-rel_C_sf"/>
</dbReference>
<gene>
    <name evidence="4" type="ORF">CCAX7_48010</name>
</gene>
<evidence type="ECO:0000256" key="2">
    <source>
        <dbReference type="ARBA" id="ARBA00023125"/>
    </source>
</evidence>
<dbReference type="Pfam" id="PF16925">
    <property type="entry name" value="TetR_C_13"/>
    <property type="match status" value="1"/>
</dbReference>
<name>A0A402CQF6_9BACT</name>
<keyword evidence="5" id="KW-1185">Reference proteome</keyword>
<keyword evidence="3" id="KW-0804">Transcription</keyword>
<dbReference type="SUPFAM" id="SSF46689">
    <property type="entry name" value="Homeodomain-like"/>
    <property type="match status" value="1"/>
</dbReference>
<dbReference type="AlphaFoldDB" id="A0A402CQF6"/>
<dbReference type="EMBL" id="AP025739">
    <property type="protein sequence ID" value="BDI32750.1"/>
    <property type="molecule type" value="Genomic_DNA"/>
</dbReference>
<dbReference type="FunCoup" id="A0A402CQF6">
    <property type="interactions" value="27"/>
</dbReference>
<dbReference type="Gene3D" id="1.10.10.60">
    <property type="entry name" value="Homeodomain-like"/>
    <property type="match status" value="1"/>
</dbReference>
<dbReference type="InterPro" id="IPR023772">
    <property type="entry name" value="DNA-bd_HTH_TetR-type_CS"/>
</dbReference>
<dbReference type="Gene3D" id="1.10.357.10">
    <property type="entry name" value="Tetracycline Repressor, domain 2"/>
    <property type="match status" value="1"/>
</dbReference>
<dbReference type="Proteomes" id="UP000287394">
    <property type="component" value="Chromosome"/>
</dbReference>